<keyword evidence="11" id="KW-0175">Coiled coil</keyword>
<accession>A0ABD1PLV6</accession>
<dbReference type="Pfam" id="PF23247">
    <property type="entry name" value="LRR_RPS2"/>
    <property type="match status" value="3"/>
</dbReference>
<comment type="similarity">
    <text evidence="1">Belongs to the disease resistance NB-LRR family.</text>
</comment>
<evidence type="ECO:0000256" key="8">
    <source>
        <dbReference type="ARBA" id="ARBA00022840"/>
    </source>
</evidence>
<dbReference type="InterPro" id="IPR032413">
    <property type="entry name" value="Arm_3"/>
</dbReference>
<dbReference type="Gene3D" id="1.10.8.430">
    <property type="entry name" value="Helical domain of apoptotic protease-activating factors"/>
    <property type="match status" value="1"/>
</dbReference>
<keyword evidence="8" id="KW-0067">ATP-binding</keyword>
<dbReference type="Pfam" id="PF01749">
    <property type="entry name" value="IBB"/>
    <property type="match status" value="1"/>
</dbReference>
<gene>
    <name evidence="13" type="ORF">Fot_52535</name>
</gene>
<evidence type="ECO:0000259" key="12">
    <source>
        <dbReference type="SMART" id="SM00382"/>
    </source>
</evidence>
<dbReference type="SMART" id="SM00185">
    <property type="entry name" value="ARM"/>
    <property type="match status" value="8"/>
</dbReference>
<dbReference type="SUPFAM" id="SSF52047">
    <property type="entry name" value="RNI-like"/>
    <property type="match status" value="1"/>
</dbReference>
<dbReference type="PRINTS" id="PR00364">
    <property type="entry name" value="DISEASERSIST"/>
</dbReference>
<evidence type="ECO:0000256" key="2">
    <source>
        <dbReference type="ARBA" id="ARBA00010394"/>
    </source>
</evidence>
<evidence type="ECO:0000256" key="5">
    <source>
        <dbReference type="ARBA" id="ARBA00022737"/>
    </source>
</evidence>
<dbReference type="InterPro" id="IPR036388">
    <property type="entry name" value="WH-like_DNA-bd_sf"/>
</dbReference>
<protein>
    <submittedName>
        <fullName evidence="13">Disease resistance protein</fullName>
    </submittedName>
</protein>
<evidence type="ECO:0000313" key="13">
    <source>
        <dbReference type="EMBL" id="KAL2464579.1"/>
    </source>
</evidence>
<keyword evidence="14" id="KW-1185">Reference proteome</keyword>
<dbReference type="InterPro" id="IPR042197">
    <property type="entry name" value="Apaf_helical"/>
</dbReference>
<organism evidence="13 14">
    <name type="scientific">Forsythia ovata</name>
    <dbReference type="NCBI Taxonomy" id="205694"/>
    <lineage>
        <taxon>Eukaryota</taxon>
        <taxon>Viridiplantae</taxon>
        <taxon>Streptophyta</taxon>
        <taxon>Embryophyta</taxon>
        <taxon>Tracheophyta</taxon>
        <taxon>Spermatophyta</taxon>
        <taxon>Magnoliopsida</taxon>
        <taxon>eudicotyledons</taxon>
        <taxon>Gunneridae</taxon>
        <taxon>Pentapetalae</taxon>
        <taxon>asterids</taxon>
        <taxon>lamiids</taxon>
        <taxon>Lamiales</taxon>
        <taxon>Oleaceae</taxon>
        <taxon>Forsythieae</taxon>
        <taxon>Forsythia</taxon>
    </lineage>
</organism>
<keyword evidence="6" id="KW-0547">Nucleotide-binding</keyword>
<feature type="repeat" description="ARM" evidence="10">
    <location>
        <begin position="1651"/>
        <end position="1694"/>
    </location>
</feature>
<dbReference type="FunFam" id="1.25.10.10:FF:000009">
    <property type="entry name" value="Importin subunit alpha"/>
    <property type="match status" value="1"/>
</dbReference>
<proteinExistence type="inferred from homology"/>
<dbReference type="EMBL" id="JBFOLJ010000018">
    <property type="protein sequence ID" value="KAL2464579.1"/>
    <property type="molecule type" value="Genomic_DNA"/>
</dbReference>
<dbReference type="FunFam" id="3.40.50.300:FF:001091">
    <property type="entry name" value="Probable disease resistance protein At1g61300"/>
    <property type="match status" value="1"/>
</dbReference>
<dbReference type="InterPro" id="IPR027417">
    <property type="entry name" value="P-loop_NTPase"/>
</dbReference>
<dbReference type="InterPro" id="IPR057135">
    <property type="entry name" value="At4g27190-like_LRR"/>
</dbReference>
<dbReference type="SMART" id="SM00382">
    <property type="entry name" value="AAA"/>
    <property type="match status" value="1"/>
</dbReference>
<keyword evidence="9" id="KW-0653">Protein transport</keyword>
<evidence type="ECO:0000256" key="7">
    <source>
        <dbReference type="ARBA" id="ARBA00022821"/>
    </source>
</evidence>
<dbReference type="GO" id="GO:0006952">
    <property type="term" value="P:defense response"/>
    <property type="evidence" value="ECO:0007669"/>
    <property type="project" value="UniProtKB-KW"/>
</dbReference>
<dbReference type="InterPro" id="IPR016024">
    <property type="entry name" value="ARM-type_fold"/>
</dbReference>
<dbReference type="Gene3D" id="3.80.10.10">
    <property type="entry name" value="Ribonuclease Inhibitor"/>
    <property type="match status" value="3"/>
</dbReference>
<dbReference type="Gene3D" id="3.40.50.300">
    <property type="entry name" value="P-loop containing nucleotide triphosphate hydrolases"/>
    <property type="match status" value="1"/>
</dbReference>
<comment type="similarity">
    <text evidence="2">Belongs to the importin alpha family.</text>
</comment>
<evidence type="ECO:0000256" key="6">
    <source>
        <dbReference type="ARBA" id="ARBA00022741"/>
    </source>
</evidence>
<dbReference type="Pfam" id="PF16186">
    <property type="entry name" value="Arm_3"/>
    <property type="match status" value="1"/>
</dbReference>
<evidence type="ECO:0000256" key="4">
    <source>
        <dbReference type="ARBA" id="ARBA00022614"/>
    </source>
</evidence>
<dbReference type="InterPro" id="IPR000225">
    <property type="entry name" value="Armadillo"/>
</dbReference>
<feature type="coiled-coil region" evidence="11">
    <location>
        <begin position="28"/>
        <end position="62"/>
    </location>
</feature>
<dbReference type="InterPro" id="IPR002182">
    <property type="entry name" value="NB-ARC"/>
</dbReference>
<comment type="caution">
    <text evidence="13">The sequence shown here is derived from an EMBL/GenBank/DDBJ whole genome shotgun (WGS) entry which is preliminary data.</text>
</comment>
<evidence type="ECO:0000313" key="14">
    <source>
        <dbReference type="Proteomes" id="UP001604277"/>
    </source>
</evidence>
<evidence type="ECO:0000256" key="11">
    <source>
        <dbReference type="SAM" id="Coils"/>
    </source>
</evidence>
<dbReference type="PANTHER" id="PTHR23316">
    <property type="entry name" value="IMPORTIN ALPHA"/>
    <property type="match status" value="1"/>
</dbReference>
<dbReference type="SUPFAM" id="SSF52058">
    <property type="entry name" value="L domain-like"/>
    <property type="match status" value="1"/>
</dbReference>
<dbReference type="Pfam" id="PF00514">
    <property type="entry name" value="Arm"/>
    <property type="match status" value="8"/>
</dbReference>
<dbReference type="PROSITE" id="PS50176">
    <property type="entry name" value="ARM_REPEAT"/>
    <property type="match status" value="2"/>
</dbReference>
<evidence type="ECO:0000256" key="3">
    <source>
        <dbReference type="ARBA" id="ARBA00022448"/>
    </source>
</evidence>
<evidence type="ECO:0000256" key="10">
    <source>
        <dbReference type="PROSITE-ProRule" id="PRU00259"/>
    </source>
</evidence>
<dbReference type="Gene3D" id="1.10.10.10">
    <property type="entry name" value="Winged helix-like DNA-binding domain superfamily/Winged helix DNA-binding domain"/>
    <property type="match status" value="1"/>
</dbReference>
<dbReference type="InterPro" id="IPR002652">
    <property type="entry name" value="Importin-a_IBB"/>
</dbReference>
<dbReference type="SUPFAM" id="SSF48371">
    <property type="entry name" value="ARM repeat"/>
    <property type="match status" value="1"/>
</dbReference>
<dbReference type="Gene3D" id="1.25.10.10">
    <property type="entry name" value="Leucine-rich Repeat Variant"/>
    <property type="match status" value="1"/>
</dbReference>
<dbReference type="Proteomes" id="UP001604277">
    <property type="component" value="Unassembled WGS sequence"/>
</dbReference>
<keyword evidence="4" id="KW-0433">Leucine-rich repeat</keyword>
<sequence length="1817" mass="206545">MAEGIGFSIAGKLSEYAVDPILQQFKYLFCYNNNIQNLRNKVKDLENKRTEVQLRVDEANDNAEVIGPSISEWLLKVVDLKKEIDEVLNTTTSSEMQCLFNRCPNLKSRYLLSRKATKKIAEVDKLQVEGTFERVGYRTLPVHIPNLAPHYFAGFETRRLTKNTIMEALKDKDISIIGICGMPGVGKTTMANEIAHEVKVEKLFDEVVVAVVSQNQDINKIQDQLAEMLGLRIEEKTNNIVRSGRLRERLGGDDGKRILVILDDVWEEIDFGTLGIPSPVGQKILKIMFTTRIEDVCSYMGAQRKFKVEVLPKEEAWQLFKDTAGISDHATNIVGIAKEVADECGGLPLALVIVAKALKDRNVYAWRDALKQLQNSQVTDQVYSRIELSYNYLKDDEHRSLLLLCSLFAEDESIPIETLVRYSRGLGLFQNTDTLSETRDRAYSIADNLKSLYLLLQGEDEEVKLHDLVRDFCLMVASKDKHGYLVKHADLNEWPENDIHESCSAISLTFNELYKLPSGLKYQNLKLLRVLCNWRLWISRRQNTSKEFFKCMKELRVVEFNWMSIQIPSSIQLLTGLRTLCFDCCVLESEISVIGSLKKLEILTFYYTCLNVDFPSEIAELSNLRSLDLRFKKGPCPLPRGILLGMKKLEELYLGDYFETRDEEQRYIIKEVSSLTCLNTFQISTDDTQFLMQILQALHFEKLERFQIIGTEEKGLSTKNNHVTRSLSLLKGIDGSMLSKPVINSVMRRTEHLQIDKVNVVKNLANELDEDGIINLKTLRLSNGGLEYLIDTTKPIPAGTFGKLELLELVDLHDLTQICNGNLSRMEHFGRGVSEPQLFCNLKNLYICNCHKIRSMFSETVAKCMVNLQFLSIVSCLLLEEVVSTDTTDNEVSDMLGFPKLKEVTLQILNSFKSFRSQYIPLTFFNQITLPNLEKLDISLLRNTVQVLYDKSNIRSLHKLRQMSVENLLHVSELFNFDGLLDTQDNVENVLGQLRSLELEILPKLVHITRMVPKGVLVFQNLKSLVVRNCDSLRYLFSPSMANSLVALETLRVESCDTMEGIIGSEYETSEDDMIEFPNLKDLMLIVKSSFVETLFKQVKLPNLEKLNIGGLDRTVKMLYEETQIRSLHKLRHMSVKLCDNMSILFDFEGLTVTKDQEESVLGRLEFLQLRELPKLVHIMRMVPKGIRLFQNLTSLQVSECGKLRYLFSPSTANSLVALQSLDVFKCETIEEIIGIEGEECTSGSEIEMVEEGMSSGKIVFPKLSSLKLTSLERFRMFCSQNCDLVFPSLVKLFIEDCPGMEEWFLFGRNHKKIQIGRDDFDYTCDSSDDAGKMSLRPNVKEDLEVRDNRYNVAEICKNRREESLQKKRCEGLQGDQQFAIPVEATTSIDKKVEFENLRAMVDGVWSDDSIRQLDATTKFRKLLSRERISIIQKVIQAGVVPRFVAFLMREEFPQLQFESAWAIAIITFGKSKNIKVLIDHGAVPNFVKLVDSSSDNVREQAVWALGNVAGDSPKYRDLVLGHGALAPLLSQLNERSRLSMLRIATWTLSNFCRGYPRPAFEQMRPALPILKQLVQYSSDEEVLTDACWALSYLCDGTTDKIQALIDSGVCPRLVELLLHPSPSVLLPALRTVGEIVYGDDIQTQYIISYNALPRLLNLLTGSHENKIKKDACRVISNITAGNREQIQAVIEANIIGPLVHLLLNAEFDVKKEAAWAISNATLRGTHEQIKYLVNQQCIKPLCDFLVCPDPSTVTVCLRGLENILKVGEAEKHLGDSNIFAQMIDDAQGLEKIKILQSHDDIEISDVALRILERYWL</sequence>
<dbReference type="InterPro" id="IPR032675">
    <property type="entry name" value="LRR_dom_sf"/>
</dbReference>
<dbReference type="InterPro" id="IPR011989">
    <property type="entry name" value="ARM-like"/>
</dbReference>
<feature type="repeat" description="ARM" evidence="10">
    <location>
        <begin position="1482"/>
        <end position="1524"/>
    </location>
</feature>
<dbReference type="SUPFAM" id="SSF52540">
    <property type="entry name" value="P-loop containing nucleoside triphosphate hydrolases"/>
    <property type="match status" value="1"/>
</dbReference>
<dbReference type="InterPro" id="IPR003593">
    <property type="entry name" value="AAA+_ATPase"/>
</dbReference>
<keyword evidence="3" id="KW-0813">Transport</keyword>
<keyword evidence="5" id="KW-0677">Repeat</keyword>
<dbReference type="GO" id="GO:0005634">
    <property type="term" value="C:nucleus"/>
    <property type="evidence" value="ECO:0007669"/>
    <property type="project" value="UniProtKB-ARBA"/>
</dbReference>
<evidence type="ECO:0000256" key="9">
    <source>
        <dbReference type="ARBA" id="ARBA00022927"/>
    </source>
</evidence>
<evidence type="ECO:0000256" key="1">
    <source>
        <dbReference type="ARBA" id="ARBA00008894"/>
    </source>
</evidence>
<name>A0ABD1PLV6_9LAMI</name>
<dbReference type="Pfam" id="PF00931">
    <property type="entry name" value="NB-ARC"/>
    <property type="match status" value="1"/>
</dbReference>
<keyword evidence="7" id="KW-0611">Plant defense</keyword>
<dbReference type="GO" id="GO:0015031">
    <property type="term" value="P:protein transport"/>
    <property type="evidence" value="ECO:0007669"/>
    <property type="project" value="UniProtKB-KW"/>
</dbReference>
<feature type="domain" description="AAA+ ATPase" evidence="12">
    <location>
        <begin position="173"/>
        <end position="312"/>
    </location>
</feature>
<reference evidence="14" key="1">
    <citation type="submission" date="2024-07" db="EMBL/GenBank/DDBJ databases">
        <title>Two chromosome-level genome assemblies of Korean endemic species Abeliophyllum distichum and Forsythia ovata (Oleaceae).</title>
        <authorList>
            <person name="Jang H."/>
        </authorList>
    </citation>
    <scope>NUCLEOTIDE SEQUENCE [LARGE SCALE GENOMIC DNA]</scope>
</reference>
<dbReference type="GO" id="GO:0005524">
    <property type="term" value="F:ATP binding"/>
    <property type="evidence" value="ECO:0007669"/>
    <property type="project" value="UniProtKB-KW"/>
</dbReference>